<dbReference type="InterPro" id="IPR004843">
    <property type="entry name" value="Calcineurin-like_PHP"/>
</dbReference>
<dbReference type="AlphaFoldDB" id="A0A346XT14"/>
<dbReference type="Proteomes" id="UP000264006">
    <property type="component" value="Chromosome"/>
</dbReference>
<sequence>MIGTIGKGVALAGAAALAWGVGIERRWYATRHETLPLLRGEGRLRILFFADLHLAPGQDHRLDHVRRVAEEVQPDLLVSGGDNLEHPDAIGPVVALHERLREVTGAPALAVLGAHDRFGPRRGNPAAYLWQPSEGPRGEALDTPALVKGMEDSGWQVLCNDTSTVTTPAGIIEVAGVDDPHIERDDLSIIRPAGAVEDPVLRLGLTHAPYLRVLHGYDRAGFDLALAGHTHGGQLAVPWWGALVSNSDLPPAQAKGTSLIGTDLHLHVSAGLGHSVYYPIRFACRPELTVLDLVGR</sequence>
<dbReference type="GO" id="GO:0009245">
    <property type="term" value="P:lipid A biosynthetic process"/>
    <property type="evidence" value="ECO:0007669"/>
    <property type="project" value="TreeGrafter"/>
</dbReference>
<dbReference type="PANTHER" id="PTHR31302">
    <property type="entry name" value="TRANSMEMBRANE PROTEIN WITH METALLOPHOSPHOESTERASE DOMAIN-RELATED"/>
    <property type="match status" value="1"/>
</dbReference>
<keyword evidence="3" id="KW-1185">Reference proteome</keyword>
<evidence type="ECO:0000313" key="2">
    <source>
        <dbReference type="EMBL" id="AXV05361.1"/>
    </source>
</evidence>
<dbReference type="SUPFAM" id="SSF56300">
    <property type="entry name" value="Metallo-dependent phosphatases"/>
    <property type="match status" value="1"/>
</dbReference>
<dbReference type="OrthoDB" id="9780884at2"/>
<dbReference type="KEGG" id="euz:DVS28_a0660"/>
<name>A0A346XT14_9ACTN</name>
<dbReference type="Pfam" id="PF00149">
    <property type="entry name" value="Metallophos"/>
    <property type="match status" value="1"/>
</dbReference>
<gene>
    <name evidence="2" type="ORF">DVS28_a0660</name>
</gene>
<reference evidence="2 3" key="1">
    <citation type="submission" date="2018-09" db="EMBL/GenBank/DDBJ databases">
        <title>Complete genome sequence of Euzebya sp. DY32-46 isolated from seawater of Pacific Ocean.</title>
        <authorList>
            <person name="Xu L."/>
            <person name="Wu Y.-H."/>
            <person name="Xu X.-W."/>
        </authorList>
    </citation>
    <scope>NUCLEOTIDE SEQUENCE [LARGE SCALE GENOMIC DNA]</scope>
    <source>
        <strain evidence="2 3">DY32-46</strain>
    </source>
</reference>
<dbReference type="PANTHER" id="PTHR31302:SF20">
    <property type="entry name" value="CONSERVED PROTEIN"/>
    <property type="match status" value="1"/>
</dbReference>
<proteinExistence type="predicted"/>
<evidence type="ECO:0000259" key="1">
    <source>
        <dbReference type="Pfam" id="PF00149"/>
    </source>
</evidence>
<protein>
    <submittedName>
        <fullName evidence="2">Putative secreted protein</fullName>
    </submittedName>
</protein>
<accession>A0A346XT14</accession>
<feature type="domain" description="Calcineurin-like phosphoesterase" evidence="1">
    <location>
        <begin position="44"/>
        <end position="232"/>
    </location>
</feature>
<dbReference type="EMBL" id="CP031165">
    <property type="protein sequence ID" value="AXV05361.1"/>
    <property type="molecule type" value="Genomic_DNA"/>
</dbReference>
<organism evidence="2 3">
    <name type="scientific">Euzebya pacifica</name>
    <dbReference type="NCBI Taxonomy" id="1608957"/>
    <lineage>
        <taxon>Bacteria</taxon>
        <taxon>Bacillati</taxon>
        <taxon>Actinomycetota</taxon>
        <taxon>Nitriliruptoria</taxon>
        <taxon>Euzebyales</taxon>
    </lineage>
</organism>
<dbReference type="Gene3D" id="3.60.21.10">
    <property type="match status" value="1"/>
</dbReference>
<dbReference type="GO" id="GO:0008758">
    <property type="term" value="F:UDP-2,3-diacylglucosamine hydrolase activity"/>
    <property type="evidence" value="ECO:0007669"/>
    <property type="project" value="TreeGrafter"/>
</dbReference>
<evidence type="ECO:0000313" key="3">
    <source>
        <dbReference type="Proteomes" id="UP000264006"/>
    </source>
</evidence>
<dbReference type="RefSeq" id="WP_114590178.1">
    <property type="nucleotide sequence ID" value="NZ_CP031165.1"/>
</dbReference>
<dbReference type="InterPro" id="IPR051158">
    <property type="entry name" value="Metallophosphoesterase_sf"/>
</dbReference>
<dbReference type="GO" id="GO:0016020">
    <property type="term" value="C:membrane"/>
    <property type="evidence" value="ECO:0007669"/>
    <property type="project" value="GOC"/>
</dbReference>
<dbReference type="InterPro" id="IPR029052">
    <property type="entry name" value="Metallo-depent_PP-like"/>
</dbReference>